<accession>A0A4P7VGB0</accession>
<dbReference type="PANTHER" id="PTHR47053:SF1">
    <property type="entry name" value="MUREIN DD-ENDOPEPTIDASE MEPH-RELATED"/>
    <property type="match status" value="1"/>
</dbReference>
<dbReference type="Pfam" id="PF18348">
    <property type="entry name" value="SH3_16"/>
    <property type="match status" value="1"/>
</dbReference>
<keyword evidence="5" id="KW-0732">Signal</keyword>
<dbReference type="AlphaFoldDB" id="A0A4P7VGB0"/>
<dbReference type="PROSITE" id="PS51781">
    <property type="entry name" value="SH3B"/>
    <property type="match status" value="1"/>
</dbReference>
<dbReference type="InterPro" id="IPR003646">
    <property type="entry name" value="SH3-like_bac-type"/>
</dbReference>
<keyword evidence="4" id="KW-0788">Thiol protease</keyword>
<dbReference type="Gene3D" id="2.30.30.40">
    <property type="entry name" value="SH3 Domains"/>
    <property type="match status" value="2"/>
</dbReference>
<dbReference type="Pfam" id="PF00877">
    <property type="entry name" value="NLPC_P60"/>
    <property type="match status" value="1"/>
</dbReference>
<protein>
    <submittedName>
        <fullName evidence="8">Uncharacterized protein</fullName>
    </submittedName>
</protein>
<evidence type="ECO:0000256" key="5">
    <source>
        <dbReference type="SAM" id="SignalP"/>
    </source>
</evidence>
<comment type="similarity">
    <text evidence="1">Belongs to the peptidase C40 family.</text>
</comment>
<dbReference type="InterPro" id="IPR041382">
    <property type="entry name" value="SH3_16"/>
</dbReference>
<evidence type="ECO:0000256" key="4">
    <source>
        <dbReference type="ARBA" id="ARBA00022807"/>
    </source>
</evidence>
<evidence type="ECO:0000313" key="8">
    <source>
        <dbReference type="EMBL" id="QCD35353.1"/>
    </source>
</evidence>
<evidence type="ECO:0000259" key="6">
    <source>
        <dbReference type="PROSITE" id="PS51781"/>
    </source>
</evidence>
<dbReference type="SUPFAM" id="SSF54001">
    <property type="entry name" value="Cysteine proteinases"/>
    <property type="match status" value="1"/>
</dbReference>
<dbReference type="KEGG" id="mgod:E7746_05310"/>
<dbReference type="InterPro" id="IPR051202">
    <property type="entry name" value="Peptidase_C40"/>
</dbReference>
<feature type="chain" id="PRO_5020478003" evidence="5">
    <location>
        <begin position="24"/>
        <end position="307"/>
    </location>
</feature>
<feature type="domain" description="NlpC/P60" evidence="7">
    <location>
        <begin position="168"/>
        <end position="291"/>
    </location>
</feature>
<keyword evidence="9" id="KW-1185">Reference proteome</keyword>
<evidence type="ECO:0000256" key="3">
    <source>
        <dbReference type="ARBA" id="ARBA00022801"/>
    </source>
</evidence>
<keyword evidence="3" id="KW-0378">Hydrolase</keyword>
<reference evidence="8 9" key="1">
    <citation type="submission" date="2019-02" db="EMBL/GenBank/DDBJ databases">
        <title>Isolation and identification of novel species under the genus Muribaculum.</title>
        <authorList>
            <person name="Miyake S."/>
            <person name="Ding Y."/>
            <person name="Low A."/>
            <person name="Soh M."/>
            <person name="Seedorf H."/>
        </authorList>
    </citation>
    <scope>NUCLEOTIDE SEQUENCE [LARGE SCALE GENOMIC DNA]</scope>
    <source>
        <strain evidence="8 9">TLL-A4</strain>
    </source>
</reference>
<proteinExistence type="inferred from homology"/>
<feature type="domain" description="SH3b" evidence="6">
    <location>
        <begin position="20"/>
        <end position="88"/>
    </location>
</feature>
<evidence type="ECO:0000313" key="9">
    <source>
        <dbReference type="Proteomes" id="UP000297031"/>
    </source>
</evidence>
<evidence type="ECO:0000256" key="2">
    <source>
        <dbReference type="ARBA" id="ARBA00022670"/>
    </source>
</evidence>
<dbReference type="Proteomes" id="UP000297031">
    <property type="component" value="Chromosome"/>
</dbReference>
<dbReference type="GO" id="GO:0008234">
    <property type="term" value="F:cysteine-type peptidase activity"/>
    <property type="evidence" value="ECO:0007669"/>
    <property type="project" value="UniProtKB-KW"/>
</dbReference>
<evidence type="ECO:0000256" key="1">
    <source>
        <dbReference type="ARBA" id="ARBA00007074"/>
    </source>
</evidence>
<dbReference type="Gene3D" id="3.90.1720.10">
    <property type="entry name" value="endopeptidase domain like (from Nostoc punctiforme)"/>
    <property type="match status" value="1"/>
</dbReference>
<feature type="signal peptide" evidence="5">
    <location>
        <begin position="1"/>
        <end position="23"/>
    </location>
</feature>
<keyword evidence="2" id="KW-0645">Protease</keyword>
<name>A0A4P7VGB0_9BACT</name>
<dbReference type="PROSITE" id="PS51935">
    <property type="entry name" value="NLPC_P60"/>
    <property type="match status" value="1"/>
</dbReference>
<dbReference type="InterPro" id="IPR038765">
    <property type="entry name" value="Papain-like_cys_pep_sf"/>
</dbReference>
<sequence length="307" mass="34207">MNNSIINSILTLCVTLASFSASAQNWALPHISVANVRTNPSHSSELSTQVLMGTPLRVHDRISDGWYFVEMPDGYWGYVIDNSLTVTDDEYMKKWRDAPRVIVVSDREVKAYSGEKDNVTVSDLVQGDIMEGSIKNGKRRTEVTLPDGRTAWVDTKDVMSLDKWSRQNPDASLVVSTAAAVMGTPYLWGGLSSKGMDCSGLTKMCYYRNGLILMRDASQQALTGTEVNEDDLKKGDLLFFGNMVTRRVNHVGIYIGDGIFIESAGRVRLNRLDAVDNFFFARRILGGGESKGITKVINHPWYFNQEN</sequence>
<dbReference type="InterPro" id="IPR000064">
    <property type="entry name" value="NLP_P60_dom"/>
</dbReference>
<organism evidence="8 9">
    <name type="scientific">Muribaculum gordoncarteri</name>
    <dbReference type="NCBI Taxonomy" id="2530390"/>
    <lineage>
        <taxon>Bacteria</taxon>
        <taxon>Pseudomonadati</taxon>
        <taxon>Bacteroidota</taxon>
        <taxon>Bacteroidia</taxon>
        <taxon>Bacteroidales</taxon>
        <taxon>Muribaculaceae</taxon>
        <taxon>Muribaculum</taxon>
    </lineage>
</organism>
<dbReference type="PANTHER" id="PTHR47053">
    <property type="entry name" value="MUREIN DD-ENDOPEPTIDASE MEPH-RELATED"/>
    <property type="match status" value="1"/>
</dbReference>
<gene>
    <name evidence="8" type="ORF">E7746_05310</name>
</gene>
<evidence type="ECO:0000259" key="7">
    <source>
        <dbReference type="PROSITE" id="PS51935"/>
    </source>
</evidence>
<dbReference type="RefSeq" id="WP_123396654.1">
    <property type="nucleotide sequence ID" value="NZ_CANQMU010000001.1"/>
</dbReference>
<dbReference type="GO" id="GO:0006508">
    <property type="term" value="P:proteolysis"/>
    <property type="evidence" value="ECO:0007669"/>
    <property type="project" value="UniProtKB-KW"/>
</dbReference>
<dbReference type="EMBL" id="CP039393">
    <property type="protein sequence ID" value="QCD35353.1"/>
    <property type="molecule type" value="Genomic_DNA"/>
</dbReference>
<dbReference type="OrthoDB" id="9813368at2"/>